<evidence type="ECO:0000313" key="2">
    <source>
        <dbReference type="Proteomes" id="UP000217507"/>
    </source>
</evidence>
<reference evidence="1 2" key="1">
    <citation type="submission" date="2017-06" db="EMBL/GenBank/DDBJ databases">
        <title>Genome sequencing of cyanobaciteial culture collection at National Institute for Environmental Studies (NIES).</title>
        <authorList>
            <person name="Hirose Y."/>
            <person name="Shimura Y."/>
            <person name="Fujisawa T."/>
            <person name="Nakamura Y."/>
            <person name="Kawachi M."/>
        </authorList>
    </citation>
    <scope>NUCLEOTIDE SEQUENCE [LARGE SCALE GENOMIC DNA]</scope>
    <source>
        <strain evidence="1 2">NIES-23</strain>
    </source>
</reference>
<dbReference type="AlphaFoldDB" id="A0A1Z4KLI9"/>
<sequence>MTQPSNIRKLLIDAKLGLLPYLDQRLNDIEKTLKQQENLQLQPYDIQLGDCKTLAANEPRPAITQSVSLKFVLTGNTKDKLELFLLASELQNDLDAAIYEWSNREWHQFEKPLKRPVTQITGGLNYAVLEEPENSSQIILYREFDLIYPVSF</sequence>
<name>A0A1Z4KLI9_ANAVA</name>
<protein>
    <submittedName>
        <fullName evidence="1">Uncharacterized protein</fullName>
    </submittedName>
</protein>
<dbReference type="EMBL" id="AP018216">
    <property type="protein sequence ID" value="BAY69840.1"/>
    <property type="molecule type" value="Genomic_DNA"/>
</dbReference>
<organism evidence="1 2">
    <name type="scientific">Trichormus variabilis NIES-23</name>
    <dbReference type="NCBI Taxonomy" id="1973479"/>
    <lineage>
        <taxon>Bacteria</taxon>
        <taxon>Bacillati</taxon>
        <taxon>Cyanobacteriota</taxon>
        <taxon>Cyanophyceae</taxon>
        <taxon>Nostocales</taxon>
        <taxon>Nostocaceae</taxon>
        <taxon>Trichormus</taxon>
    </lineage>
</organism>
<evidence type="ECO:0000313" key="1">
    <source>
        <dbReference type="EMBL" id="BAY69840.1"/>
    </source>
</evidence>
<accession>A0A1Z4KLI9</accession>
<gene>
    <name evidence="1" type="ORF">NIES23_26400</name>
</gene>
<proteinExistence type="predicted"/>
<dbReference type="Proteomes" id="UP000217507">
    <property type="component" value="Chromosome"/>
</dbReference>